<feature type="region of interest" description="Disordered" evidence="2">
    <location>
        <begin position="804"/>
        <end position="887"/>
    </location>
</feature>
<dbReference type="Proteomes" id="UP000664521">
    <property type="component" value="Unassembled WGS sequence"/>
</dbReference>
<dbReference type="GO" id="GO:0005634">
    <property type="term" value="C:nucleus"/>
    <property type="evidence" value="ECO:0007669"/>
    <property type="project" value="InterPro"/>
</dbReference>
<gene>
    <name evidence="3" type="ORF">HETSPECPRED_005329</name>
</gene>
<feature type="compositionally biased region" description="Basic and acidic residues" evidence="2">
    <location>
        <begin position="402"/>
        <end position="414"/>
    </location>
</feature>
<evidence type="ECO:0008006" key="5">
    <source>
        <dbReference type="Google" id="ProtNLM"/>
    </source>
</evidence>
<sequence>MAGNHAPVLSSSNLCDPFPSSCPQRSRLAFPNRTSFPREPLDLSTHPTRHQSAPAVGLQAKSTVAPPANVLASSEPTTRNFSTEEWIEEVAKDVPMSVDTGLAQSEPPFFLNHDRSSNVDNVKSKSSDRFGQACRSQRDNQSPRGIFRHGTRDSIEDYRSVIDDLTVENRLLRQKLERYERLHCSHLQHGKLFEVKIHGLPDHKKRELEQALRRIVAGLEEPAAAEAASKIRACSSKQDCQVYQQLNPKATPADSAYASTSASEHTLNTRSKSNGARLAATTGNCAQDVSSSVQDFSPSYPVHFSKNFKRKAVVEQLEQLFTGKSAMKDQVICAHQQQRTGESMMMGEKHVAEVNGFPFVSEGAREAKILSTDMDHRLEHAVDQPLDIPHEYNSRPSTGPRSSHDDSPYQRPTRPIDLDIHQAQDGAYNMNYIRHLGLGLGAPVPHAELADAENGWVFLNLLFSMAQLHTLNVTLDFVRQAVTDLSSKLELSSDGQQVRWRGAMDGLSAGLDPAEPCTDTMEIAPSTDPAASPGKSIDSTHALRTSIVGSTQALTGPRIQSDLFRDQISPPHDHFSVDKHDKETWPGVTEGAANTACGPLAVHTNDNPVHAQDQGVKGGPIIFYSSPNFCTDLSGNASDEPGNGIQYTRCSEWPLGKASFDAAAIESRETCETRGPLARLAEPACESGSNMSFEMSLDFLNIEALSLGASSTGHQSIPFEASGLSGIQMDDNFRIDVQIQHAPSGMVESTPMGEASGEISDGFVTHDLGRPMQRTHCDNIVSSTTTYLAPSSLPSPSYVCLPFSPSESEMSDSESNAGDIEVPDTSSHGSRHESSDLLATEHVTAFIGPSKGPSGALKHYQRANEESDDSNESSIDLLSFGRRFDLP</sequence>
<protein>
    <recommendedName>
        <fullName evidence="5">Frequency clock protein</fullName>
    </recommendedName>
</protein>
<feature type="region of interest" description="Disordered" evidence="2">
    <location>
        <begin position="382"/>
        <end position="414"/>
    </location>
</feature>
<evidence type="ECO:0000256" key="2">
    <source>
        <dbReference type="SAM" id="MobiDB-lite"/>
    </source>
</evidence>
<comment type="caution">
    <text evidence="3">The sequence shown here is derived from an EMBL/GenBank/DDBJ whole genome shotgun (WGS) entry which is preliminary data.</text>
</comment>
<feature type="region of interest" description="Disordered" evidence="2">
    <location>
        <begin position="107"/>
        <end position="149"/>
    </location>
</feature>
<dbReference type="GO" id="GO:0006355">
    <property type="term" value="P:regulation of DNA-templated transcription"/>
    <property type="evidence" value="ECO:0007669"/>
    <property type="project" value="InterPro"/>
</dbReference>
<feature type="region of interest" description="Disordered" evidence="2">
    <location>
        <begin position="251"/>
        <end position="275"/>
    </location>
</feature>
<evidence type="ECO:0000313" key="3">
    <source>
        <dbReference type="EMBL" id="CAF9923454.1"/>
    </source>
</evidence>
<evidence type="ECO:0000313" key="4">
    <source>
        <dbReference type="Proteomes" id="UP000664521"/>
    </source>
</evidence>
<feature type="compositionally biased region" description="Basic and acidic residues" evidence="2">
    <location>
        <begin position="112"/>
        <end position="128"/>
    </location>
</feature>
<keyword evidence="1" id="KW-0175">Coiled coil</keyword>
<dbReference type="EMBL" id="CAJPDS010000033">
    <property type="protein sequence ID" value="CAF9923454.1"/>
    <property type="molecule type" value="Genomic_DNA"/>
</dbReference>
<proteinExistence type="predicted"/>
<feature type="compositionally biased region" description="Basic and acidic residues" evidence="2">
    <location>
        <begin position="382"/>
        <end position="393"/>
    </location>
</feature>
<dbReference type="GO" id="GO:0007623">
    <property type="term" value="P:circadian rhythm"/>
    <property type="evidence" value="ECO:0007669"/>
    <property type="project" value="InterPro"/>
</dbReference>
<name>A0A8H3IRM0_9LECA</name>
<keyword evidence="4" id="KW-1185">Reference proteome</keyword>
<reference evidence="3" key="1">
    <citation type="submission" date="2021-03" db="EMBL/GenBank/DDBJ databases">
        <authorList>
            <person name="Tagirdzhanova G."/>
        </authorList>
    </citation>
    <scope>NUCLEOTIDE SEQUENCE</scope>
</reference>
<dbReference type="InterPro" id="IPR018554">
    <property type="entry name" value="FRQ"/>
</dbReference>
<dbReference type="AlphaFoldDB" id="A0A8H3IRM0"/>
<dbReference type="Pfam" id="PF09421">
    <property type="entry name" value="FRQ"/>
    <property type="match status" value="1"/>
</dbReference>
<accession>A0A8H3IRM0</accession>
<feature type="compositionally biased region" description="Polar residues" evidence="2">
    <location>
        <begin position="257"/>
        <end position="274"/>
    </location>
</feature>
<dbReference type="OrthoDB" id="2536795at2759"/>
<evidence type="ECO:0000256" key="1">
    <source>
        <dbReference type="SAM" id="Coils"/>
    </source>
</evidence>
<feature type="coiled-coil region" evidence="1">
    <location>
        <begin position="155"/>
        <end position="182"/>
    </location>
</feature>
<dbReference type="GO" id="GO:0005737">
    <property type="term" value="C:cytoplasm"/>
    <property type="evidence" value="ECO:0007669"/>
    <property type="project" value="InterPro"/>
</dbReference>
<organism evidence="3 4">
    <name type="scientific">Heterodermia speciosa</name>
    <dbReference type="NCBI Taxonomy" id="116794"/>
    <lineage>
        <taxon>Eukaryota</taxon>
        <taxon>Fungi</taxon>
        <taxon>Dikarya</taxon>
        <taxon>Ascomycota</taxon>
        <taxon>Pezizomycotina</taxon>
        <taxon>Lecanoromycetes</taxon>
        <taxon>OSLEUM clade</taxon>
        <taxon>Lecanoromycetidae</taxon>
        <taxon>Caliciales</taxon>
        <taxon>Physciaceae</taxon>
        <taxon>Heterodermia</taxon>
    </lineage>
</organism>
<feature type="region of interest" description="Disordered" evidence="2">
    <location>
        <begin position="29"/>
        <end position="49"/>
    </location>
</feature>